<keyword evidence="3 5" id="KW-0418">Kinase</keyword>
<evidence type="ECO:0000256" key="3">
    <source>
        <dbReference type="ARBA" id="ARBA00022777"/>
    </source>
</evidence>
<dbReference type="GO" id="GO:0046314">
    <property type="term" value="P:phosphocreatine biosynthetic process"/>
    <property type="evidence" value="ECO:0007669"/>
    <property type="project" value="InterPro"/>
</dbReference>
<dbReference type="PROSITE" id="PS51510">
    <property type="entry name" value="PHOSPHAGEN_KINASE_C"/>
    <property type="match status" value="1"/>
</dbReference>
<dbReference type="InterPro" id="IPR022414">
    <property type="entry name" value="ATP-guanido_PTrfase_cat"/>
</dbReference>
<dbReference type="InterPro" id="IPR014746">
    <property type="entry name" value="Gln_synth/guanido_kin_cat_dom"/>
</dbReference>
<evidence type="ECO:0000256" key="4">
    <source>
        <dbReference type="ARBA" id="ARBA00022840"/>
    </source>
</evidence>
<comment type="catalytic activity">
    <reaction evidence="5">
        <text>L-arginyl-[protein] + ATP = N(omega)-phospho-L-arginyl-[protein] + ADP + H(+)</text>
        <dbReference type="Rhea" id="RHEA:43384"/>
        <dbReference type="Rhea" id="RHEA-COMP:10532"/>
        <dbReference type="Rhea" id="RHEA-COMP:10533"/>
        <dbReference type="ChEBI" id="CHEBI:15378"/>
        <dbReference type="ChEBI" id="CHEBI:29965"/>
        <dbReference type="ChEBI" id="CHEBI:30616"/>
        <dbReference type="ChEBI" id="CHEBI:83226"/>
        <dbReference type="ChEBI" id="CHEBI:456216"/>
        <dbReference type="EC" id="2.7.14.1"/>
    </reaction>
</comment>
<keyword evidence="10" id="KW-1185">Reference proteome</keyword>
<organism evidence="9 10">
    <name type="scientific">Thermodesulfitimonas autotrophica</name>
    <dbReference type="NCBI Taxonomy" id="1894989"/>
    <lineage>
        <taxon>Bacteria</taxon>
        <taxon>Bacillati</taxon>
        <taxon>Bacillota</taxon>
        <taxon>Clostridia</taxon>
        <taxon>Thermoanaerobacterales</taxon>
        <taxon>Thermoanaerobacteraceae</taxon>
        <taxon>Thermodesulfitimonas</taxon>
    </lineage>
</organism>
<dbReference type="OrthoDB" id="9791353at2"/>
<comment type="activity regulation">
    <text evidence="5">Appears to be allosterically activated by the binding of pArg-containing polypeptides to the pArg-binding pocket localized in the C-terminal domain of McsB.</text>
</comment>
<evidence type="ECO:0000256" key="7">
    <source>
        <dbReference type="RuleBase" id="RU000505"/>
    </source>
</evidence>
<evidence type="ECO:0000313" key="10">
    <source>
        <dbReference type="Proteomes" id="UP000282654"/>
    </source>
</evidence>
<proteinExistence type="inferred from homology"/>
<dbReference type="GO" id="GO:0004111">
    <property type="term" value="F:creatine kinase activity"/>
    <property type="evidence" value="ECO:0007669"/>
    <property type="project" value="InterPro"/>
</dbReference>
<evidence type="ECO:0000313" key="9">
    <source>
        <dbReference type="EMBL" id="RPF46569.1"/>
    </source>
</evidence>
<dbReference type="AlphaFoldDB" id="A0A3N5ANB7"/>
<accession>A0A3N5ANB7</accession>
<name>A0A3N5ANB7_9THEO</name>
<sequence length="357" mass="40010">MGIRETLTNPHSRWMEEGGADADVVVSSRVRLARNLAAYPFPHRMSREQAEEVVHAVRLAVDRPETVARLGQLDVTCLAELTPTERQVLVAKHLVSPDFLKGDAAAKAVALRPDEVLSIMVNEEDHLRIQCLLPGLALDDCWELATRADDALEATLDYAFSEDFGYLTACPTNVGTGLRASVMLHLPGLVATKMIEEVVSGLNKLGLTVRGLYGEGTRAAGDLFQVSNQITLGRREEELIGNLKALVRRLVNQEREARKGLYQKERELLEDRVFRSYGILRYAQIISSEETMKHLSNLRLGVALGMLKGISYALIAELMVLTQPAFLMKMAGRELKPYERDVLRARLVRERLREQRR</sequence>
<comment type="caution">
    <text evidence="9">The sequence shown here is derived from an EMBL/GenBank/DDBJ whole genome shotgun (WGS) entry which is preliminary data.</text>
</comment>
<keyword evidence="1 5" id="KW-0808">Transferase</keyword>
<keyword evidence="4 5" id="KW-0067">ATP-binding</keyword>
<evidence type="ECO:0000259" key="8">
    <source>
        <dbReference type="PROSITE" id="PS51510"/>
    </source>
</evidence>
<dbReference type="CDD" id="cd07930">
    <property type="entry name" value="bacterial_phosphagen_kinase"/>
    <property type="match status" value="1"/>
</dbReference>
<feature type="binding site" evidence="5 6">
    <location>
        <position position="93"/>
    </location>
    <ligand>
        <name>ATP</name>
        <dbReference type="ChEBI" id="CHEBI:30616"/>
    </ligand>
</feature>
<dbReference type="EC" id="2.7.14.1" evidence="5"/>
<evidence type="ECO:0000256" key="2">
    <source>
        <dbReference type="ARBA" id="ARBA00022741"/>
    </source>
</evidence>
<gene>
    <name evidence="5" type="primary">mcsB</name>
    <name evidence="9" type="ORF">EDD75_0811</name>
</gene>
<dbReference type="RefSeq" id="WP_123928458.1">
    <property type="nucleotide sequence ID" value="NZ_RKRE01000002.1"/>
</dbReference>
<evidence type="ECO:0000256" key="1">
    <source>
        <dbReference type="ARBA" id="ARBA00022679"/>
    </source>
</evidence>
<feature type="domain" description="Phosphagen kinase C-terminal" evidence="8">
    <location>
        <begin position="24"/>
        <end position="257"/>
    </location>
</feature>
<feature type="short sequence motif" description="RDXXRA motif of the pArg binding pocket involved in allosteric regulation" evidence="5">
    <location>
        <begin position="340"/>
        <end position="345"/>
    </location>
</feature>
<reference evidence="9 10" key="1">
    <citation type="submission" date="2018-11" db="EMBL/GenBank/DDBJ databases">
        <title>Genomic Encyclopedia of Type Strains, Phase IV (KMG-IV): sequencing the most valuable type-strain genomes for metagenomic binning, comparative biology and taxonomic classification.</title>
        <authorList>
            <person name="Goeker M."/>
        </authorList>
    </citation>
    <scope>NUCLEOTIDE SEQUENCE [LARGE SCALE GENOMIC DNA]</scope>
    <source>
        <strain evidence="9 10">DSM 102936</strain>
    </source>
</reference>
<feature type="binding site" evidence="5 6">
    <location>
        <begin position="179"/>
        <end position="183"/>
    </location>
    <ligand>
        <name>ATP</name>
        <dbReference type="ChEBI" id="CHEBI:30616"/>
    </ligand>
</feature>
<dbReference type="Gene3D" id="3.30.590.10">
    <property type="entry name" value="Glutamine synthetase/guanido kinase, catalytic domain"/>
    <property type="match status" value="1"/>
</dbReference>
<dbReference type="PANTHER" id="PTHR11547">
    <property type="entry name" value="ARGININE OR CREATINE KINASE"/>
    <property type="match status" value="1"/>
</dbReference>
<dbReference type="GO" id="GO:0005615">
    <property type="term" value="C:extracellular space"/>
    <property type="evidence" value="ECO:0007669"/>
    <property type="project" value="TreeGrafter"/>
</dbReference>
<dbReference type="InterPro" id="IPR023660">
    <property type="entry name" value="Arg_Kinase"/>
</dbReference>
<protein>
    <recommendedName>
        <fullName evidence="5">Protein-arginine kinase</fullName>
        <ecNumber evidence="5">2.7.14.1</ecNumber>
    </recommendedName>
</protein>
<dbReference type="Proteomes" id="UP000282654">
    <property type="component" value="Unassembled WGS sequence"/>
</dbReference>
<keyword evidence="2 5" id="KW-0547">Nucleotide-binding</keyword>
<dbReference type="PROSITE" id="PS00112">
    <property type="entry name" value="PHOSPHAGEN_KINASE"/>
    <property type="match status" value="1"/>
</dbReference>
<dbReference type="NCBIfam" id="NF002194">
    <property type="entry name" value="PRK01059.1-4"/>
    <property type="match status" value="1"/>
</dbReference>
<comment type="similarity">
    <text evidence="5 6 7">Belongs to the ATP:guanido phosphotransferase family.</text>
</comment>
<dbReference type="GO" id="GO:0005524">
    <property type="term" value="F:ATP binding"/>
    <property type="evidence" value="ECO:0007669"/>
    <property type="project" value="UniProtKB-UniRule"/>
</dbReference>
<dbReference type="PANTHER" id="PTHR11547:SF38">
    <property type="entry name" value="ARGININE KINASE 1-RELATED"/>
    <property type="match status" value="1"/>
</dbReference>
<dbReference type="InterPro" id="IPR022415">
    <property type="entry name" value="ATP-guanido_PTrfase_AS"/>
</dbReference>
<evidence type="ECO:0000256" key="5">
    <source>
        <dbReference type="HAMAP-Rule" id="MF_00602"/>
    </source>
</evidence>
<feature type="binding site" evidence="5 6">
    <location>
        <begin position="210"/>
        <end position="215"/>
    </location>
    <ligand>
        <name>ATP</name>
        <dbReference type="ChEBI" id="CHEBI:30616"/>
    </ligand>
</feature>
<evidence type="ECO:0000256" key="6">
    <source>
        <dbReference type="PROSITE-ProRule" id="PRU00843"/>
    </source>
</evidence>
<dbReference type="InterPro" id="IPR000749">
    <property type="entry name" value="ATP-guanido_PTrfase"/>
</dbReference>
<dbReference type="HAMAP" id="MF_00602">
    <property type="entry name" value="Prot_Arg_kinase"/>
    <property type="match status" value="1"/>
</dbReference>
<dbReference type="SUPFAM" id="SSF55931">
    <property type="entry name" value="Glutamine synthetase/guanido kinase"/>
    <property type="match status" value="1"/>
</dbReference>
<feature type="binding site" evidence="5 6">
    <location>
        <position position="128"/>
    </location>
    <ligand>
        <name>ATP</name>
        <dbReference type="ChEBI" id="CHEBI:30616"/>
    </ligand>
</feature>
<comment type="function">
    <text evidence="5">Catalyzes the specific phosphorylation of arginine residues in proteins.</text>
</comment>
<dbReference type="Pfam" id="PF00217">
    <property type="entry name" value="ATP-gua_Ptrans"/>
    <property type="match status" value="1"/>
</dbReference>
<feature type="binding site" evidence="5 6">
    <location>
        <begin position="27"/>
        <end position="31"/>
    </location>
    <ligand>
        <name>ATP</name>
        <dbReference type="ChEBI" id="CHEBI:30616"/>
    </ligand>
</feature>
<dbReference type="EMBL" id="RKRE01000002">
    <property type="protein sequence ID" value="RPF46569.1"/>
    <property type="molecule type" value="Genomic_DNA"/>
</dbReference>
<keyword evidence="5" id="KW-0021">Allosteric enzyme</keyword>
<dbReference type="GO" id="GO:1990424">
    <property type="term" value="F:protein arginine kinase activity"/>
    <property type="evidence" value="ECO:0007669"/>
    <property type="project" value="UniProtKB-EC"/>
</dbReference>